<keyword evidence="3 5" id="KW-0378">Hydrolase</keyword>
<keyword evidence="2 5" id="KW-0645">Protease</keyword>
<feature type="active site" evidence="5">
    <location>
        <position position="339"/>
    </location>
</feature>
<dbReference type="Gene3D" id="2.60.120.380">
    <property type="match status" value="1"/>
</dbReference>
<organism evidence="7 8">
    <name type="scientific">Gloeothece verrucosa (strain PCC 7822)</name>
    <name type="common">Cyanothece sp. (strain PCC 7822)</name>
    <dbReference type="NCBI Taxonomy" id="497965"/>
    <lineage>
        <taxon>Bacteria</taxon>
        <taxon>Bacillati</taxon>
        <taxon>Cyanobacteriota</taxon>
        <taxon>Cyanophyceae</taxon>
        <taxon>Oscillatoriophycideae</taxon>
        <taxon>Chroococcales</taxon>
        <taxon>Aphanothecaceae</taxon>
        <taxon>Gloeothece</taxon>
        <taxon>Gloeothece verrucosa</taxon>
    </lineage>
</organism>
<dbReference type="PANTHER" id="PTHR10183">
    <property type="entry name" value="CALPAIN"/>
    <property type="match status" value="1"/>
</dbReference>
<dbReference type="HOGENOM" id="CLU_502249_0_0_3"/>
<dbReference type="OrthoDB" id="7325981at2"/>
<dbReference type="InterPro" id="IPR007280">
    <property type="entry name" value="Peptidase_C_arc/bac"/>
</dbReference>
<dbReference type="InterPro" id="IPR022684">
    <property type="entry name" value="Calpain_cysteine_protease"/>
</dbReference>
<evidence type="ECO:0000256" key="5">
    <source>
        <dbReference type="PROSITE-ProRule" id="PRU00239"/>
    </source>
</evidence>
<dbReference type="KEGG" id="cyj:Cyan7822_2494"/>
<dbReference type="SUPFAM" id="SSF89260">
    <property type="entry name" value="Collagen-binding domain"/>
    <property type="match status" value="1"/>
</dbReference>
<name>E0UGY5_GLOV7</name>
<dbReference type="Proteomes" id="UP000008206">
    <property type="component" value="Chromosome"/>
</dbReference>
<dbReference type="InterPro" id="IPR001300">
    <property type="entry name" value="Peptidase_C2_calpain_cat"/>
</dbReference>
<dbReference type="PRINTS" id="PR00704">
    <property type="entry name" value="CALPAIN"/>
</dbReference>
<accession>E0UGY5</accession>
<evidence type="ECO:0000256" key="4">
    <source>
        <dbReference type="ARBA" id="ARBA00022807"/>
    </source>
</evidence>
<protein>
    <submittedName>
        <fullName evidence="7">Peptidase domain protein</fullName>
    </submittedName>
</protein>
<dbReference type="Pfam" id="PF04151">
    <property type="entry name" value="PPC"/>
    <property type="match status" value="1"/>
</dbReference>
<evidence type="ECO:0000313" key="7">
    <source>
        <dbReference type="EMBL" id="ADN14466.1"/>
    </source>
</evidence>
<dbReference type="Pfam" id="PF00648">
    <property type="entry name" value="Peptidase_C2"/>
    <property type="match status" value="1"/>
</dbReference>
<dbReference type="EMBL" id="CP002198">
    <property type="protein sequence ID" value="ADN14466.1"/>
    <property type="molecule type" value="Genomic_DNA"/>
</dbReference>
<feature type="domain" description="Calpain catalytic" evidence="6">
    <location>
        <begin position="304"/>
        <end position="542"/>
    </location>
</feature>
<dbReference type="SMART" id="SM00230">
    <property type="entry name" value="CysPc"/>
    <property type="match status" value="1"/>
</dbReference>
<dbReference type="GO" id="GO:0006508">
    <property type="term" value="P:proteolysis"/>
    <property type="evidence" value="ECO:0007669"/>
    <property type="project" value="UniProtKB-KW"/>
</dbReference>
<evidence type="ECO:0000259" key="6">
    <source>
        <dbReference type="PROSITE" id="PS50203"/>
    </source>
</evidence>
<keyword evidence="8" id="KW-1185">Reference proteome</keyword>
<dbReference type="PANTHER" id="PTHR10183:SF379">
    <property type="entry name" value="CALPAIN-5"/>
    <property type="match status" value="1"/>
</dbReference>
<reference evidence="8" key="1">
    <citation type="journal article" date="2011" name="MBio">
        <title>Novel metabolic attributes of the genus Cyanothece, comprising a group of unicellular nitrogen-fixing Cyanobacteria.</title>
        <authorList>
            <person name="Bandyopadhyay A."/>
            <person name="Elvitigala T."/>
            <person name="Welsh E."/>
            <person name="Stockel J."/>
            <person name="Liberton M."/>
            <person name="Min H."/>
            <person name="Sherman L.A."/>
            <person name="Pakrasi H.B."/>
        </authorList>
    </citation>
    <scope>NUCLEOTIDE SEQUENCE [LARGE SCALE GENOMIC DNA]</scope>
    <source>
        <strain evidence="8">PCC 7822</strain>
    </source>
</reference>
<sequence>MISPELYPVKPLEEKFADSSLLKTNSAYVGSISDGLLSSKHELALGSGSETEFVNHQAARLSLGRSWVNNSTLTPIFNTPLDFAGNSLETARDITVNAVSQIYTDWAGYTDPNDYYRFFVSDRGNFNLSLNGMSNDGDVQLLNSAGAVIAVSQAESQLSERISTPLEAGTYYIRVYPYNGETYYNLQVSLDSNQWYDQTLGDSQLLSLTRSLASDGNLSRNDMISILRNSEDGNVIDATELKDLRTILNNHSRFNMEGYVVNLANKIVNGNLANINAGFGNLYAGSSGFVMENLIGKWFLGNDRPDVTSEGLSYQYTSGSLFQNNINANDIRQGLVGDCYYLSSLSSIAQEKPSNIQDMFIDNGDNTFTVRFFNNGVADYVTVDRYLPTNQYGYVVYAGLGNLYNNPANELWVSLAEKAYAQLAQEEGWSRPGMAENSYAAIEGGWMDAAIQEITGLTTTSTDVNSMTQSDLINLVNSNQILTAGFIYGSGYGVINDHAYTITGYDALTGRFHLRNPWGFYHAALSWQELLDLNTIIQYSNV</sequence>
<feature type="active site" evidence="5">
    <location>
        <position position="516"/>
    </location>
</feature>
<dbReference type="InterPro" id="IPR038765">
    <property type="entry name" value="Papain-like_cys_pep_sf"/>
</dbReference>
<comment type="similarity">
    <text evidence="1">Belongs to the peptidase C2 family.</text>
</comment>
<dbReference type="eggNOG" id="COG1572">
    <property type="taxonomic scope" value="Bacteria"/>
</dbReference>
<dbReference type="STRING" id="497965.Cyan7822_2494"/>
<dbReference type="RefSeq" id="WP_013322571.1">
    <property type="nucleotide sequence ID" value="NC_014501.1"/>
</dbReference>
<evidence type="ECO:0000256" key="3">
    <source>
        <dbReference type="ARBA" id="ARBA00022801"/>
    </source>
</evidence>
<dbReference type="SUPFAM" id="SSF54001">
    <property type="entry name" value="Cysteine proteinases"/>
    <property type="match status" value="1"/>
</dbReference>
<feature type="active site" evidence="5">
    <location>
        <position position="498"/>
    </location>
</feature>
<evidence type="ECO:0000256" key="1">
    <source>
        <dbReference type="ARBA" id="ARBA00007623"/>
    </source>
</evidence>
<dbReference type="AlphaFoldDB" id="E0UGY5"/>
<proteinExistence type="inferred from homology"/>
<evidence type="ECO:0000313" key="8">
    <source>
        <dbReference type="Proteomes" id="UP000008206"/>
    </source>
</evidence>
<keyword evidence="4 5" id="KW-0788">Thiol protease</keyword>
<dbReference type="GO" id="GO:0004198">
    <property type="term" value="F:calcium-dependent cysteine-type endopeptidase activity"/>
    <property type="evidence" value="ECO:0007669"/>
    <property type="project" value="InterPro"/>
</dbReference>
<gene>
    <name evidence="7" type="ordered locus">Cyan7822_2494</name>
</gene>
<dbReference type="PROSITE" id="PS50203">
    <property type="entry name" value="CALPAIN_CAT"/>
    <property type="match status" value="1"/>
</dbReference>
<evidence type="ECO:0000256" key="2">
    <source>
        <dbReference type="ARBA" id="ARBA00022670"/>
    </source>
</evidence>